<name>A0A7C0X377_9EURY</name>
<comment type="caution">
    <text evidence="10">The sequence shown here is derived from an EMBL/GenBank/DDBJ whole genome shotgun (WGS) entry which is preliminary data.</text>
</comment>
<dbReference type="Pfam" id="PF01979">
    <property type="entry name" value="Amidohydro_1"/>
    <property type="match status" value="1"/>
</dbReference>
<evidence type="ECO:0000313" key="10">
    <source>
        <dbReference type="EMBL" id="HDM36533.1"/>
    </source>
</evidence>
<dbReference type="EMBL" id="DQZR01000201">
    <property type="protein sequence ID" value="HDM36533.1"/>
    <property type="molecule type" value="Genomic_DNA"/>
</dbReference>
<dbReference type="InterPro" id="IPR006680">
    <property type="entry name" value="Amidohydro-rel"/>
</dbReference>
<evidence type="ECO:0000256" key="6">
    <source>
        <dbReference type="ARBA" id="ARBA00047720"/>
    </source>
</evidence>
<dbReference type="PANTHER" id="PTHR11113">
    <property type="entry name" value="N-ACETYLGLUCOSAMINE-6-PHOSPHATE DEACETYLASE"/>
    <property type="match status" value="1"/>
</dbReference>
<dbReference type="InterPro" id="IPR026912">
    <property type="entry name" value="Adenine_deam_C"/>
</dbReference>
<evidence type="ECO:0000259" key="9">
    <source>
        <dbReference type="Pfam" id="PF13382"/>
    </source>
</evidence>
<evidence type="ECO:0000256" key="7">
    <source>
        <dbReference type="HAMAP-Rule" id="MF_01518"/>
    </source>
</evidence>
<organism evidence="10">
    <name type="scientific">Candidatus Syntropharchaeum butanivorans</name>
    <dbReference type="NCBI Taxonomy" id="1839936"/>
    <lineage>
        <taxon>Archaea</taxon>
        <taxon>Methanobacteriati</taxon>
        <taxon>Methanobacteriota</taxon>
        <taxon>Stenosarchaea group</taxon>
        <taxon>Methanomicrobia</taxon>
        <taxon>Methanosarcinales</taxon>
        <taxon>ANME-2 cluster</taxon>
        <taxon>Candidatus Syntropharchaeum</taxon>
    </lineage>
</organism>
<dbReference type="SUPFAM" id="SSF51556">
    <property type="entry name" value="Metallo-dependent hydrolases"/>
    <property type="match status" value="1"/>
</dbReference>
<dbReference type="NCBIfam" id="TIGR01178">
    <property type="entry name" value="ade"/>
    <property type="match status" value="1"/>
</dbReference>
<dbReference type="InterPro" id="IPR011059">
    <property type="entry name" value="Metal-dep_hydrolase_composite"/>
</dbReference>
<feature type="domain" description="Amidohydrolase-related" evidence="8">
    <location>
        <begin position="65"/>
        <end position="343"/>
    </location>
</feature>
<evidence type="ECO:0000259" key="8">
    <source>
        <dbReference type="Pfam" id="PF01979"/>
    </source>
</evidence>
<dbReference type="FunFam" id="3.20.20.140:FF:000016">
    <property type="entry name" value="Adenine deaminase"/>
    <property type="match status" value="1"/>
</dbReference>
<keyword evidence="4 7" id="KW-0378">Hydrolase</keyword>
<evidence type="ECO:0000256" key="3">
    <source>
        <dbReference type="ARBA" id="ARBA00012782"/>
    </source>
</evidence>
<dbReference type="Gene3D" id="2.30.40.10">
    <property type="entry name" value="Urease, subunit C, domain 1"/>
    <property type="match status" value="1"/>
</dbReference>
<dbReference type="InterPro" id="IPR032466">
    <property type="entry name" value="Metal_Hydrolase"/>
</dbReference>
<dbReference type="Gene3D" id="3.20.20.140">
    <property type="entry name" value="Metal-dependent hydrolases"/>
    <property type="match status" value="1"/>
</dbReference>
<keyword evidence="5 7" id="KW-0464">Manganese</keyword>
<dbReference type="GO" id="GO:0006146">
    <property type="term" value="P:adenine catabolic process"/>
    <property type="evidence" value="ECO:0007669"/>
    <property type="project" value="InterPro"/>
</dbReference>
<comment type="cofactor">
    <cofactor evidence="1 7">
        <name>Mn(2+)</name>
        <dbReference type="ChEBI" id="CHEBI:29035"/>
    </cofactor>
</comment>
<comment type="similarity">
    <text evidence="2 7">Belongs to the metallo-dependent hydrolases superfamily. Adenine deaminase family.</text>
</comment>
<dbReference type="Pfam" id="PF13382">
    <property type="entry name" value="Adenine_deam_C"/>
    <property type="match status" value="1"/>
</dbReference>
<evidence type="ECO:0000256" key="1">
    <source>
        <dbReference type="ARBA" id="ARBA00001936"/>
    </source>
</evidence>
<accession>A0A7C0X377</accession>
<dbReference type="AlphaFoldDB" id="A0A7C0X377"/>
<dbReference type="GO" id="GO:0000034">
    <property type="term" value="F:adenine deaminase activity"/>
    <property type="evidence" value="ECO:0007669"/>
    <property type="project" value="UniProtKB-UniRule"/>
</dbReference>
<feature type="domain" description="Adenine deaminase C-terminal" evidence="9">
    <location>
        <begin position="394"/>
        <end position="559"/>
    </location>
</feature>
<dbReference type="HAMAP" id="MF_01518">
    <property type="entry name" value="Adenine_deamin"/>
    <property type="match status" value="1"/>
</dbReference>
<sequence length="565" mass="61648">MEGFEEIIKASLGEIEVETLLENGKVIDVLTGTIRREDVAIHRGIIVGFGAYDAREVIDLGGNLLAPGFIDGHLHIESSMVTPPEYARAVLPLGTTTVVCDPHEIANVMGKEGIRYILDTSSHIPLNVYVMLPSCVPATRMETSGALLTAQDLLEFRDEDRVLGLAELMNYPGLISRDPEVLEKISSFSDMIIDGHSPLLSGKELSAYAIFADSDHECTTPEEAQEKLSKGMYIMIREGTGAKNLDALIKIVTTKNSRRFFFVSDDRNPLDLLGEGHINQMVKRAIEAGIDPVVAIQMATLNAAEYFRLRGLGAIAPGFRADMVVLDLLDDFKVTMTIKDGVVAAKDGKVLVEIPVHRDDRGRGTIHIRGEGLLERLKMEGSGTARIIKVVEDQIVTEEIKEEVDLDAGIPVERDILEIAVCERHKGSGNLGLGLVKGFGIKEGAIASSVSHDSHNIVAVGTSERDICDAILGVERIGGGQIVVRDGKVMAALELPIAGLITDQPLEKVKEKLIRLKRAVEDLGCRLKDPFMTLSFMALPVIPQLKITDKGLFDVTRFEFVDLFV</sequence>
<reference evidence="10" key="1">
    <citation type="journal article" date="2020" name="mSystems">
        <title>Genome- and Community-Level Interaction Insights into Carbon Utilization and Element Cycling Functions of Hydrothermarchaeota in Hydrothermal Sediment.</title>
        <authorList>
            <person name="Zhou Z."/>
            <person name="Liu Y."/>
            <person name="Xu W."/>
            <person name="Pan J."/>
            <person name="Luo Z.H."/>
            <person name="Li M."/>
        </authorList>
    </citation>
    <scope>NUCLEOTIDE SEQUENCE [LARGE SCALE GENOMIC DNA]</scope>
    <source>
        <strain evidence="10">HyVt-185</strain>
    </source>
</reference>
<dbReference type="SUPFAM" id="SSF51338">
    <property type="entry name" value="Composite domain of metallo-dependent hydrolases"/>
    <property type="match status" value="1"/>
</dbReference>
<protein>
    <recommendedName>
        <fullName evidence="3 7">Adenine deaminase</fullName>
        <shortName evidence="7">Adenase</shortName>
        <shortName evidence="7">Adenine aminase</shortName>
        <ecNumber evidence="3 7">3.5.4.2</ecNumber>
    </recommendedName>
</protein>
<dbReference type="Proteomes" id="UP000885863">
    <property type="component" value="Unassembled WGS sequence"/>
</dbReference>
<dbReference type="PANTHER" id="PTHR11113:SF2">
    <property type="entry name" value="ADENINE DEAMINASE"/>
    <property type="match status" value="1"/>
</dbReference>
<evidence type="ECO:0000256" key="2">
    <source>
        <dbReference type="ARBA" id="ARBA00006773"/>
    </source>
</evidence>
<evidence type="ECO:0000256" key="4">
    <source>
        <dbReference type="ARBA" id="ARBA00022801"/>
    </source>
</evidence>
<dbReference type="InterPro" id="IPR006679">
    <property type="entry name" value="Adenine_deam"/>
</dbReference>
<gene>
    <name evidence="7 10" type="primary">ade</name>
    <name evidence="10" type="ORF">ENG09_04705</name>
</gene>
<dbReference type="EC" id="3.5.4.2" evidence="3 7"/>
<evidence type="ECO:0000256" key="5">
    <source>
        <dbReference type="ARBA" id="ARBA00023211"/>
    </source>
</evidence>
<comment type="catalytic activity">
    <reaction evidence="6 7">
        <text>adenine + H2O + H(+) = hypoxanthine + NH4(+)</text>
        <dbReference type="Rhea" id="RHEA:23688"/>
        <dbReference type="ChEBI" id="CHEBI:15377"/>
        <dbReference type="ChEBI" id="CHEBI:15378"/>
        <dbReference type="ChEBI" id="CHEBI:16708"/>
        <dbReference type="ChEBI" id="CHEBI:17368"/>
        <dbReference type="ChEBI" id="CHEBI:28938"/>
        <dbReference type="EC" id="3.5.4.2"/>
    </reaction>
</comment>
<proteinExistence type="inferred from homology"/>
<dbReference type="CDD" id="cd01295">
    <property type="entry name" value="AdeC"/>
    <property type="match status" value="1"/>
</dbReference>